<dbReference type="EMBL" id="DYUK01000095">
    <property type="protein sequence ID" value="HJG79676.1"/>
    <property type="molecule type" value="Genomic_DNA"/>
</dbReference>
<proteinExistence type="predicted"/>
<name>A0A921SNA3_9MICO</name>
<sequence>LWHARPASADLLAPLHAAGVAVLPARRTRVGIEQPWATGGDLERLLARATPAAEAPVGSATSVSREGEDGMPDLGRALHDTAEAVAGLHDALHTVPGLREAGLGRLDPTCTVAAAREGLEAVLPDLLPAFDRVGERVRRALAADHSPDVLLHGDLSADQVVLDACGGVRLIDLDRLNVGPAGHDLGGFAAMELIRGRTDTAEALVAAYRECAASLDGAADRSAGPSDAAVRAWTAHHLLLRVVEPFRDLVPAWRGRVEARITLASAVLDGGPEGVDA</sequence>
<reference evidence="2" key="2">
    <citation type="submission" date="2021-09" db="EMBL/GenBank/DDBJ databases">
        <authorList>
            <person name="Gilroy R."/>
        </authorList>
    </citation>
    <scope>NUCLEOTIDE SEQUENCE</scope>
    <source>
        <strain evidence="2">ChiGjej5B5-7349</strain>
    </source>
</reference>
<comment type="caution">
    <text evidence="2">The sequence shown here is derived from an EMBL/GenBank/DDBJ whole genome shotgun (WGS) entry which is preliminary data.</text>
</comment>
<dbReference type="InterPro" id="IPR011009">
    <property type="entry name" value="Kinase-like_dom_sf"/>
</dbReference>
<organism evidence="2 3">
    <name type="scientific">Brevibacterium senegalense</name>
    <dbReference type="NCBI Taxonomy" id="1033736"/>
    <lineage>
        <taxon>Bacteria</taxon>
        <taxon>Bacillati</taxon>
        <taxon>Actinomycetota</taxon>
        <taxon>Actinomycetes</taxon>
        <taxon>Micrococcales</taxon>
        <taxon>Brevibacteriaceae</taxon>
        <taxon>Brevibacterium</taxon>
    </lineage>
</organism>
<feature type="non-terminal residue" evidence="2">
    <location>
        <position position="1"/>
    </location>
</feature>
<dbReference type="InterPro" id="IPR002575">
    <property type="entry name" value="Aminoglycoside_PTrfase"/>
</dbReference>
<evidence type="ECO:0000313" key="3">
    <source>
        <dbReference type="Proteomes" id="UP000784435"/>
    </source>
</evidence>
<dbReference type="Proteomes" id="UP000784435">
    <property type="component" value="Unassembled WGS sequence"/>
</dbReference>
<reference evidence="2" key="1">
    <citation type="journal article" date="2021" name="PeerJ">
        <title>Extensive microbial diversity within the chicken gut microbiome revealed by metagenomics and culture.</title>
        <authorList>
            <person name="Gilroy R."/>
            <person name="Ravi A."/>
            <person name="Getino M."/>
            <person name="Pursley I."/>
            <person name="Horton D.L."/>
            <person name="Alikhan N.F."/>
            <person name="Baker D."/>
            <person name="Gharbi K."/>
            <person name="Hall N."/>
            <person name="Watson M."/>
            <person name="Adriaenssens E.M."/>
            <person name="Foster-Nyarko E."/>
            <person name="Jarju S."/>
            <person name="Secka A."/>
            <person name="Antonio M."/>
            <person name="Oren A."/>
            <person name="Chaudhuri R.R."/>
            <person name="La Ragione R."/>
            <person name="Hildebrand F."/>
            <person name="Pallen M.J."/>
        </authorList>
    </citation>
    <scope>NUCLEOTIDE SEQUENCE</scope>
    <source>
        <strain evidence="2">ChiGjej5B5-7349</strain>
    </source>
</reference>
<protein>
    <submittedName>
        <fullName evidence="2">Aminoglycoside phosphotransferase family protein</fullName>
    </submittedName>
</protein>
<evidence type="ECO:0000313" key="2">
    <source>
        <dbReference type="EMBL" id="HJG79676.1"/>
    </source>
</evidence>
<dbReference type="SUPFAM" id="SSF56112">
    <property type="entry name" value="Protein kinase-like (PK-like)"/>
    <property type="match status" value="1"/>
</dbReference>
<dbReference type="AlphaFoldDB" id="A0A921SNA3"/>
<dbReference type="Gene3D" id="3.90.1200.10">
    <property type="match status" value="1"/>
</dbReference>
<evidence type="ECO:0000259" key="1">
    <source>
        <dbReference type="Pfam" id="PF01636"/>
    </source>
</evidence>
<accession>A0A921SNA3</accession>
<gene>
    <name evidence="2" type="ORF">K8V08_04605</name>
</gene>
<feature type="domain" description="Aminoglycoside phosphotransferase" evidence="1">
    <location>
        <begin position="63"/>
        <end position="209"/>
    </location>
</feature>
<dbReference type="Pfam" id="PF01636">
    <property type="entry name" value="APH"/>
    <property type="match status" value="1"/>
</dbReference>